<dbReference type="InterPro" id="IPR051201">
    <property type="entry name" value="Chloro_Bact_Ser_Proteases"/>
</dbReference>
<dbReference type="InterPro" id="IPR001940">
    <property type="entry name" value="Peptidase_S1C"/>
</dbReference>
<dbReference type="SUPFAM" id="SSF50494">
    <property type="entry name" value="Trypsin-like serine proteases"/>
    <property type="match status" value="1"/>
</dbReference>
<gene>
    <name evidence="5" type="ORF">FHX50_001269</name>
</gene>
<protein>
    <submittedName>
        <fullName evidence="5">Putative serine protease PepD</fullName>
        <ecNumber evidence="5">3.4.21.-</ecNumber>
    </submittedName>
</protein>
<keyword evidence="6" id="KW-1185">Reference proteome</keyword>
<dbReference type="PROSITE" id="PS50106">
    <property type="entry name" value="PDZ"/>
    <property type="match status" value="1"/>
</dbReference>
<keyword evidence="2 5" id="KW-0378">Hydrolase</keyword>
<keyword evidence="1 5" id="KW-0645">Protease</keyword>
<evidence type="ECO:0000256" key="2">
    <source>
        <dbReference type="ARBA" id="ARBA00022801"/>
    </source>
</evidence>
<dbReference type="Pfam" id="PF13180">
    <property type="entry name" value="PDZ_2"/>
    <property type="match status" value="1"/>
</dbReference>
<dbReference type="SUPFAM" id="SSF50156">
    <property type="entry name" value="PDZ domain-like"/>
    <property type="match status" value="1"/>
</dbReference>
<dbReference type="InterPro" id="IPR036034">
    <property type="entry name" value="PDZ_sf"/>
</dbReference>
<dbReference type="Gene3D" id="2.40.10.120">
    <property type="match status" value="1"/>
</dbReference>
<dbReference type="Pfam" id="PF13365">
    <property type="entry name" value="Trypsin_2"/>
    <property type="match status" value="1"/>
</dbReference>
<dbReference type="EC" id="3.4.21.-" evidence="5"/>
<feature type="compositionally biased region" description="Low complexity" evidence="3">
    <location>
        <begin position="43"/>
        <end position="52"/>
    </location>
</feature>
<dbReference type="Proteomes" id="UP000568050">
    <property type="component" value="Unassembled WGS sequence"/>
</dbReference>
<feature type="compositionally biased region" description="Polar residues" evidence="3">
    <location>
        <begin position="70"/>
        <end position="79"/>
    </location>
</feature>
<evidence type="ECO:0000256" key="1">
    <source>
        <dbReference type="ARBA" id="ARBA00022670"/>
    </source>
</evidence>
<evidence type="ECO:0000259" key="4">
    <source>
        <dbReference type="PROSITE" id="PS50106"/>
    </source>
</evidence>
<comment type="caution">
    <text evidence="5">The sequence shown here is derived from an EMBL/GenBank/DDBJ whole genome shotgun (WGS) entry which is preliminary data.</text>
</comment>
<organism evidence="5 6">
    <name type="scientific">Helcobacillus massiliensis</name>
    <dbReference type="NCBI Taxonomy" id="521392"/>
    <lineage>
        <taxon>Bacteria</taxon>
        <taxon>Bacillati</taxon>
        <taxon>Actinomycetota</taxon>
        <taxon>Actinomycetes</taxon>
        <taxon>Micrococcales</taxon>
        <taxon>Dermabacteraceae</taxon>
        <taxon>Helcobacillus</taxon>
    </lineage>
</organism>
<feature type="region of interest" description="Disordered" evidence="3">
    <location>
        <begin position="36"/>
        <end position="79"/>
    </location>
</feature>
<dbReference type="PRINTS" id="PR00834">
    <property type="entry name" value="PROTEASES2C"/>
</dbReference>
<dbReference type="GO" id="GO:0006508">
    <property type="term" value="P:proteolysis"/>
    <property type="evidence" value="ECO:0007669"/>
    <property type="project" value="UniProtKB-KW"/>
</dbReference>
<dbReference type="RefSeq" id="WP_183375702.1">
    <property type="nucleotide sequence ID" value="NZ_CBCSFZ010000001.1"/>
</dbReference>
<evidence type="ECO:0000313" key="6">
    <source>
        <dbReference type="Proteomes" id="UP000568050"/>
    </source>
</evidence>
<dbReference type="InterPro" id="IPR001478">
    <property type="entry name" value="PDZ"/>
</dbReference>
<dbReference type="GO" id="GO:0004252">
    <property type="term" value="F:serine-type endopeptidase activity"/>
    <property type="evidence" value="ECO:0007669"/>
    <property type="project" value="InterPro"/>
</dbReference>
<feature type="domain" description="PDZ" evidence="4">
    <location>
        <begin position="274"/>
        <end position="362"/>
    </location>
</feature>
<accession>A0A839R2D9</accession>
<dbReference type="Gene3D" id="2.30.42.10">
    <property type="match status" value="1"/>
</dbReference>
<dbReference type="InterPro" id="IPR009003">
    <property type="entry name" value="Peptidase_S1_PA"/>
</dbReference>
<dbReference type="EMBL" id="JACHWP010000002">
    <property type="protein sequence ID" value="MBB3022986.1"/>
    <property type="molecule type" value="Genomic_DNA"/>
</dbReference>
<dbReference type="PANTHER" id="PTHR43343:SF3">
    <property type="entry name" value="PROTEASE DO-LIKE 8, CHLOROPLASTIC"/>
    <property type="match status" value="1"/>
</dbReference>
<dbReference type="PANTHER" id="PTHR43343">
    <property type="entry name" value="PEPTIDASE S12"/>
    <property type="match status" value="1"/>
</dbReference>
<name>A0A839R2D9_9MICO</name>
<proteinExistence type="predicted"/>
<dbReference type="SMART" id="SM00228">
    <property type="entry name" value="PDZ"/>
    <property type="match status" value="1"/>
</dbReference>
<sequence length="374" mass="37262">MAPRSPGWCGTLALVATGMLVASGISIAGSTAINELSDSGDRSGPAITTAAPSAPPNPGNGKGGDDPSARWSQTIDQIGPSTVSIQVKSEEGSAEGTGIILDGEGRIVTNNHVVAGARQIAVTLADGRTFSAKPVGADPTTDVAVIALEQAPKDLKPAVFSDSDQLKVGQDVMAVGTPLGLANTATTGIISALNRPVTTMGEKADGSDATFISAVQTDASINPGNSGGPLVNANGEVIGINSSIASNATDERSAGSIGLGFAIPSNTVTMIAEQIIAGQDVKHALLGVTAQDSATGGADATYRGAEVKDITGGGAAQKAGIRRGDVIIAVDQIPVGSASGLTAIVRGLQPGSEHTITLIRGDEKKDVRVTLGSM</sequence>
<reference evidence="5 6" key="1">
    <citation type="submission" date="2020-08" db="EMBL/GenBank/DDBJ databases">
        <title>Sequencing the genomes of 1000 actinobacteria strains.</title>
        <authorList>
            <person name="Klenk H.-P."/>
        </authorList>
    </citation>
    <scope>NUCLEOTIDE SEQUENCE [LARGE SCALE GENOMIC DNA]</scope>
    <source>
        <strain evidence="5 6">DSM 23040</strain>
    </source>
</reference>
<dbReference type="AlphaFoldDB" id="A0A839R2D9"/>
<evidence type="ECO:0000256" key="3">
    <source>
        <dbReference type="SAM" id="MobiDB-lite"/>
    </source>
</evidence>
<evidence type="ECO:0000313" key="5">
    <source>
        <dbReference type="EMBL" id="MBB3022986.1"/>
    </source>
</evidence>